<accession>A0A6N9Q5Y2</accession>
<dbReference type="SUPFAM" id="SSF50156">
    <property type="entry name" value="PDZ domain-like"/>
    <property type="match status" value="1"/>
</dbReference>
<dbReference type="SMART" id="SM00228">
    <property type="entry name" value="PDZ"/>
    <property type="match status" value="1"/>
</dbReference>
<feature type="compositionally biased region" description="Basic and acidic residues" evidence="5">
    <location>
        <begin position="1"/>
        <end position="33"/>
    </location>
</feature>
<dbReference type="Gene3D" id="2.30.42.10">
    <property type="match status" value="1"/>
</dbReference>
<evidence type="ECO:0000259" key="7">
    <source>
        <dbReference type="PROSITE" id="PS50106"/>
    </source>
</evidence>
<dbReference type="Proteomes" id="UP000448943">
    <property type="component" value="Unassembled WGS sequence"/>
</dbReference>
<dbReference type="Pfam" id="PF13365">
    <property type="entry name" value="Trypsin_2"/>
    <property type="match status" value="1"/>
</dbReference>
<name>A0A6N9Q5Y2_9BACL</name>
<keyword evidence="6" id="KW-0812">Transmembrane</keyword>
<comment type="caution">
    <text evidence="8">The sequence shown here is derived from an EMBL/GenBank/DDBJ whole genome shotgun (WGS) entry which is preliminary data.</text>
</comment>
<feature type="transmembrane region" description="Helical" evidence="6">
    <location>
        <begin position="106"/>
        <end position="124"/>
    </location>
</feature>
<dbReference type="InterPro" id="IPR001478">
    <property type="entry name" value="PDZ"/>
</dbReference>
<dbReference type="InterPro" id="IPR051201">
    <property type="entry name" value="Chloro_Bact_Ser_Proteases"/>
</dbReference>
<evidence type="ECO:0000256" key="4">
    <source>
        <dbReference type="ARBA" id="ARBA00022825"/>
    </source>
</evidence>
<dbReference type="InterPro" id="IPR036034">
    <property type="entry name" value="PDZ_sf"/>
</dbReference>
<sequence length="494" mass="54089">MDDNNRGKNDYSDFFSEDKSKERKDQDKQEQKSEYYSYGSFKPTEPIKETEYTSYSSSRGHSTEVEINKPNEISVYNAEQKDVPNNEYNGSEWTYSTRKKRSSFKGMFAAFMAGVVVVGGLMFASDKMNLFSSETPLSGQPSVPSNVIPANGSENQASITFQNRPDNIADIVEQASPAVVKIETYNTKNNSNNRNDDIFRYFFGDDYNSTPNGPQASGLGSGFIFDQEGYILTNEHVVSGADEIYVELEGYENKFEAELLGSSYDLDLAVLKIEGSESFPTLEIGDSDQLRVGDWVTAIGNPVGFDHSVSVGVLSANEREISIPDSQGTRTYEHLLQTDASINPGNSGGPLINLNGEVIGINTAVSTDAQGIGFAIPTSTIDEVLDNLKNNVSIPKPYIGVGLYDIDDEVQQALNLKDKDGVLITQVERPSPASRAGIKPNDVIIELNGEPINNANDLINKVKEMNIGESVNLTVIREGKTYETAVTIGDKNAK</sequence>
<dbReference type="PANTHER" id="PTHR43343:SF3">
    <property type="entry name" value="PROTEASE DO-LIKE 8, CHLOROPLASTIC"/>
    <property type="match status" value="1"/>
</dbReference>
<keyword evidence="6" id="KW-1133">Transmembrane helix</keyword>
<comment type="similarity">
    <text evidence="1">Belongs to the peptidase S1C family.</text>
</comment>
<evidence type="ECO:0000256" key="1">
    <source>
        <dbReference type="ARBA" id="ARBA00010541"/>
    </source>
</evidence>
<dbReference type="PANTHER" id="PTHR43343">
    <property type="entry name" value="PEPTIDASE S12"/>
    <property type="match status" value="1"/>
</dbReference>
<dbReference type="RefSeq" id="WP_160647091.1">
    <property type="nucleotide sequence ID" value="NZ_SIJB01000030.1"/>
</dbReference>
<dbReference type="GO" id="GO:0006508">
    <property type="term" value="P:proteolysis"/>
    <property type="evidence" value="ECO:0007669"/>
    <property type="project" value="UniProtKB-KW"/>
</dbReference>
<evidence type="ECO:0000256" key="5">
    <source>
        <dbReference type="SAM" id="MobiDB-lite"/>
    </source>
</evidence>
<keyword evidence="9" id="KW-1185">Reference proteome</keyword>
<keyword evidence="4" id="KW-0720">Serine protease</keyword>
<keyword evidence="2" id="KW-0645">Protease</keyword>
<feature type="region of interest" description="Disordered" evidence="5">
    <location>
        <begin position="1"/>
        <end position="71"/>
    </location>
</feature>
<reference evidence="8 9" key="1">
    <citation type="submission" date="2019-01" db="EMBL/GenBank/DDBJ databases">
        <title>Chengkuizengella sp. nov., isolated from deep-sea sediment of East Pacific Ocean.</title>
        <authorList>
            <person name="Yang J."/>
            <person name="Lai Q."/>
            <person name="Shao Z."/>
        </authorList>
    </citation>
    <scope>NUCLEOTIDE SEQUENCE [LARGE SCALE GENOMIC DNA]</scope>
    <source>
        <strain evidence="8 9">YPA3-1-1</strain>
    </source>
</reference>
<dbReference type="InterPro" id="IPR009003">
    <property type="entry name" value="Peptidase_S1_PA"/>
</dbReference>
<dbReference type="PRINTS" id="PR00834">
    <property type="entry name" value="PROTEASES2C"/>
</dbReference>
<feature type="domain" description="PDZ" evidence="7">
    <location>
        <begin position="399"/>
        <end position="479"/>
    </location>
</feature>
<dbReference type="EMBL" id="SIJB01000030">
    <property type="protein sequence ID" value="NBI30285.1"/>
    <property type="molecule type" value="Genomic_DNA"/>
</dbReference>
<evidence type="ECO:0000256" key="2">
    <source>
        <dbReference type="ARBA" id="ARBA00022670"/>
    </source>
</evidence>
<dbReference type="GO" id="GO:0004252">
    <property type="term" value="F:serine-type endopeptidase activity"/>
    <property type="evidence" value="ECO:0007669"/>
    <property type="project" value="InterPro"/>
</dbReference>
<evidence type="ECO:0000256" key="3">
    <source>
        <dbReference type="ARBA" id="ARBA00022801"/>
    </source>
</evidence>
<gene>
    <name evidence="8" type="ORF">ERL59_15155</name>
</gene>
<organism evidence="8 9">
    <name type="scientific">Chengkuizengella marina</name>
    <dbReference type="NCBI Taxonomy" id="2507566"/>
    <lineage>
        <taxon>Bacteria</taxon>
        <taxon>Bacillati</taxon>
        <taxon>Bacillota</taxon>
        <taxon>Bacilli</taxon>
        <taxon>Bacillales</taxon>
        <taxon>Paenibacillaceae</taxon>
        <taxon>Chengkuizengella</taxon>
    </lineage>
</organism>
<keyword evidence="3" id="KW-0378">Hydrolase</keyword>
<dbReference type="InterPro" id="IPR043504">
    <property type="entry name" value="Peptidase_S1_PA_chymotrypsin"/>
</dbReference>
<evidence type="ECO:0000256" key="6">
    <source>
        <dbReference type="SAM" id="Phobius"/>
    </source>
</evidence>
<keyword evidence="6" id="KW-0472">Membrane</keyword>
<evidence type="ECO:0000313" key="9">
    <source>
        <dbReference type="Proteomes" id="UP000448943"/>
    </source>
</evidence>
<dbReference type="Pfam" id="PF13180">
    <property type="entry name" value="PDZ_2"/>
    <property type="match status" value="1"/>
</dbReference>
<protein>
    <submittedName>
        <fullName evidence="8">PDZ domain-containing protein</fullName>
    </submittedName>
</protein>
<evidence type="ECO:0000313" key="8">
    <source>
        <dbReference type="EMBL" id="NBI30285.1"/>
    </source>
</evidence>
<dbReference type="AlphaFoldDB" id="A0A6N9Q5Y2"/>
<dbReference type="PROSITE" id="PS50106">
    <property type="entry name" value="PDZ"/>
    <property type="match status" value="1"/>
</dbReference>
<dbReference type="InterPro" id="IPR001940">
    <property type="entry name" value="Peptidase_S1C"/>
</dbReference>
<dbReference type="SUPFAM" id="SSF50494">
    <property type="entry name" value="Trypsin-like serine proteases"/>
    <property type="match status" value="1"/>
</dbReference>
<dbReference type="OrthoDB" id="9758917at2"/>
<dbReference type="Gene3D" id="2.40.10.10">
    <property type="entry name" value="Trypsin-like serine proteases"/>
    <property type="match status" value="2"/>
</dbReference>
<proteinExistence type="inferred from homology"/>